<feature type="repeat" description="ANK" evidence="3">
    <location>
        <begin position="442"/>
        <end position="474"/>
    </location>
</feature>
<dbReference type="PROSITE" id="PS50297">
    <property type="entry name" value="ANK_REP_REGION"/>
    <property type="match status" value="1"/>
</dbReference>
<feature type="region of interest" description="Disordered" evidence="4">
    <location>
        <begin position="1"/>
        <end position="147"/>
    </location>
</feature>
<feature type="compositionally biased region" description="Basic and acidic residues" evidence="4">
    <location>
        <begin position="24"/>
        <end position="38"/>
    </location>
</feature>
<keyword evidence="2 3" id="KW-0040">ANK repeat</keyword>
<evidence type="ECO:0000256" key="2">
    <source>
        <dbReference type="ARBA" id="ARBA00023043"/>
    </source>
</evidence>
<dbReference type="PANTHER" id="PTHR24198">
    <property type="entry name" value="ANKYRIN REPEAT AND PROTEIN KINASE DOMAIN-CONTAINING PROTEIN"/>
    <property type="match status" value="1"/>
</dbReference>
<organism evidence="5 6">
    <name type="scientific">Ditylenchus destructor</name>
    <dbReference type="NCBI Taxonomy" id="166010"/>
    <lineage>
        <taxon>Eukaryota</taxon>
        <taxon>Metazoa</taxon>
        <taxon>Ecdysozoa</taxon>
        <taxon>Nematoda</taxon>
        <taxon>Chromadorea</taxon>
        <taxon>Rhabditida</taxon>
        <taxon>Tylenchina</taxon>
        <taxon>Tylenchomorpha</taxon>
        <taxon>Sphaerularioidea</taxon>
        <taxon>Anguinidae</taxon>
        <taxon>Anguininae</taxon>
        <taxon>Ditylenchus</taxon>
    </lineage>
</organism>
<reference evidence="5" key="1">
    <citation type="submission" date="2022-01" db="EMBL/GenBank/DDBJ databases">
        <title>Genome Sequence Resource for Two Populations of Ditylenchus destructor, the Migratory Endoparasitic Phytonematode.</title>
        <authorList>
            <person name="Zhang H."/>
            <person name="Lin R."/>
            <person name="Xie B."/>
        </authorList>
    </citation>
    <scope>NUCLEOTIDE SEQUENCE</scope>
    <source>
        <strain evidence="5">BazhouSP</strain>
    </source>
</reference>
<dbReference type="SMART" id="SM00248">
    <property type="entry name" value="ANK"/>
    <property type="match status" value="2"/>
</dbReference>
<evidence type="ECO:0000313" key="6">
    <source>
        <dbReference type="Proteomes" id="UP001201812"/>
    </source>
</evidence>
<keyword evidence="6" id="KW-1185">Reference proteome</keyword>
<sequence>MLPQSSKETKDVEDQPTTSKKPKKTAEKRKDEQREEKDKKRRSSLTDSPLTSSSSSSASTASSSADDGDSKGKISSPNYKCSDEDSPHSSHENLESAVDVIANSENRGIGANKAKKSKKKKGKKSEDPTVQDNDSSPHIADKADQTGILNTATAKSNTSDTMVLGSKVTAPFNKRNSPPATFHQNNVSGIKIAEDRDQRPAYSTANNLMGTNTVRSVNSRMSYPPKSSFVNSNAYMRSLPTYTFNGTDGARPTILCVHPGVVFEPQQDPEMVNHVEVENVLSMLSNQQKYLQKYRQKWIRRLHQTIIDGDYESFLRRIRIIMVTLCKKLPQYRQLPTDQLIGFIMQEIVSQFYNAVEQTTVLMSLVSTRDITKSCESIDHGYCRIAEIILRYLSLKEKRTMLPVATKRCGKTALHLAVANGSICQVDVLLRSLTSPNVLDKSGRAPLHYAIERNNLEMVKHLMWYGADIALCPNNSFRHTPLLLSMHSLNATLLAAWLSERVNALHEKFQSWIKSFCGELEHIKHSLSNVHFIRICSSDDLGYYQSQKTCMLDLRRDSSKGDIVRDDFGQALNQMNSRAILFMIPVFFHHTDQQTAADIPQIFRTRFPSGMYLDGKPTLSGRNFTDASLESVFNPVHNTHMYAFELPSKIEEGLYKLDFSLRSEVPFGRHSGYPILAIRVLICRQIDQNKSKKE</sequence>
<dbReference type="EMBL" id="JAKKPZ010000003">
    <property type="protein sequence ID" value="KAI1723304.1"/>
    <property type="molecule type" value="Genomic_DNA"/>
</dbReference>
<evidence type="ECO:0000313" key="5">
    <source>
        <dbReference type="EMBL" id="KAI1723304.1"/>
    </source>
</evidence>
<evidence type="ECO:0000256" key="1">
    <source>
        <dbReference type="ARBA" id="ARBA00022737"/>
    </source>
</evidence>
<proteinExistence type="predicted"/>
<dbReference type="Gene3D" id="1.25.40.20">
    <property type="entry name" value="Ankyrin repeat-containing domain"/>
    <property type="match status" value="1"/>
</dbReference>
<comment type="caution">
    <text evidence="5">The sequence shown here is derived from an EMBL/GenBank/DDBJ whole genome shotgun (WGS) entry which is preliminary data.</text>
</comment>
<feature type="compositionally biased region" description="Basic residues" evidence="4">
    <location>
        <begin position="113"/>
        <end position="123"/>
    </location>
</feature>
<evidence type="ECO:0000256" key="4">
    <source>
        <dbReference type="SAM" id="MobiDB-lite"/>
    </source>
</evidence>
<dbReference type="PROSITE" id="PS50088">
    <property type="entry name" value="ANK_REPEAT"/>
    <property type="match status" value="2"/>
</dbReference>
<dbReference type="InterPro" id="IPR002110">
    <property type="entry name" value="Ankyrin_rpt"/>
</dbReference>
<feature type="repeat" description="ANK" evidence="3">
    <location>
        <begin position="409"/>
        <end position="441"/>
    </location>
</feature>
<accession>A0AAD4NC61</accession>
<dbReference type="PANTHER" id="PTHR24198:SF165">
    <property type="entry name" value="ANKYRIN REPEAT-CONTAINING PROTEIN-RELATED"/>
    <property type="match status" value="1"/>
</dbReference>
<feature type="compositionally biased region" description="Basic and acidic residues" evidence="4">
    <location>
        <begin position="81"/>
        <end position="94"/>
    </location>
</feature>
<evidence type="ECO:0000256" key="3">
    <source>
        <dbReference type="PROSITE-ProRule" id="PRU00023"/>
    </source>
</evidence>
<dbReference type="SUPFAM" id="SSF48403">
    <property type="entry name" value="Ankyrin repeat"/>
    <property type="match status" value="1"/>
</dbReference>
<feature type="compositionally biased region" description="Low complexity" evidence="4">
    <location>
        <begin position="45"/>
        <end position="65"/>
    </location>
</feature>
<dbReference type="InterPro" id="IPR036770">
    <property type="entry name" value="Ankyrin_rpt-contain_sf"/>
</dbReference>
<dbReference type="Proteomes" id="UP001201812">
    <property type="component" value="Unassembled WGS sequence"/>
</dbReference>
<keyword evidence="1" id="KW-0677">Repeat</keyword>
<gene>
    <name evidence="5" type="ORF">DdX_03458</name>
</gene>
<dbReference type="Pfam" id="PF12796">
    <property type="entry name" value="Ank_2"/>
    <property type="match status" value="1"/>
</dbReference>
<name>A0AAD4NC61_9BILA</name>
<protein>
    <submittedName>
        <fullName evidence="5">Ankyrin repeats (3 copies) domain-containing protein</fullName>
    </submittedName>
</protein>
<dbReference type="AlphaFoldDB" id="A0AAD4NC61"/>